<keyword evidence="1" id="KW-1133">Transmembrane helix</keyword>
<gene>
    <name evidence="2" type="ORF">ACFSJG_20600</name>
</gene>
<sequence length="51" mass="4918">MAVARATRAGSISDEDLALIKQIQPIVTGVGAIVGGLGAVLTVVGAVSALS</sequence>
<dbReference type="Proteomes" id="UP001597286">
    <property type="component" value="Unassembled WGS sequence"/>
</dbReference>
<name>A0ABW4PA83_9NOCA</name>
<organism evidence="2 3">
    <name type="scientific">Rhodococcus gannanensis</name>
    <dbReference type="NCBI Taxonomy" id="1960308"/>
    <lineage>
        <taxon>Bacteria</taxon>
        <taxon>Bacillati</taxon>
        <taxon>Actinomycetota</taxon>
        <taxon>Actinomycetes</taxon>
        <taxon>Mycobacteriales</taxon>
        <taxon>Nocardiaceae</taxon>
        <taxon>Rhodococcus</taxon>
    </lineage>
</organism>
<keyword evidence="3" id="KW-1185">Reference proteome</keyword>
<dbReference type="EMBL" id="JBHUFB010000019">
    <property type="protein sequence ID" value="MFD1814624.1"/>
    <property type="molecule type" value="Genomic_DNA"/>
</dbReference>
<proteinExistence type="predicted"/>
<protein>
    <submittedName>
        <fullName evidence="2">Uncharacterized protein</fullName>
    </submittedName>
</protein>
<evidence type="ECO:0000256" key="1">
    <source>
        <dbReference type="SAM" id="Phobius"/>
    </source>
</evidence>
<keyword evidence="1" id="KW-0812">Transmembrane</keyword>
<evidence type="ECO:0000313" key="2">
    <source>
        <dbReference type="EMBL" id="MFD1814624.1"/>
    </source>
</evidence>
<dbReference type="RefSeq" id="WP_378487097.1">
    <property type="nucleotide sequence ID" value="NZ_JBHUFB010000019.1"/>
</dbReference>
<evidence type="ECO:0000313" key="3">
    <source>
        <dbReference type="Proteomes" id="UP001597286"/>
    </source>
</evidence>
<reference evidence="3" key="1">
    <citation type="journal article" date="2019" name="Int. J. Syst. Evol. Microbiol.">
        <title>The Global Catalogue of Microorganisms (GCM) 10K type strain sequencing project: providing services to taxonomists for standard genome sequencing and annotation.</title>
        <authorList>
            <consortium name="The Broad Institute Genomics Platform"/>
            <consortium name="The Broad Institute Genome Sequencing Center for Infectious Disease"/>
            <person name="Wu L."/>
            <person name="Ma J."/>
        </authorList>
    </citation>
    <scope>NUCLEOTIDE SEQUENCE [LARGE SCALE GENOMIC DNA]</scope>
    <source>
        <strain evidence="3">DT72</strain>
    </source>
</reference>
<feature type="transmembrane region" description="Helical" evidence="1">
    <location>
        <begin position="26"/>
        <end position="50"/>
    </location>
</feature>
<accession>A0ABW4PA83</accession>
<keyword evidence="1" id="KW-0472">Membrane</keyword>
<comment type="caution">
    <text evidence="2">The sequence shown here is derived from an EMBL/GenBank/DDBJ whole genome shotgun (WGS) entry which is preliminary data.</text>
</comment>